<organism evidence="1 2">
    <name type="scientific">Sporolactobacillus inulinus</name>
    <dbReference type="NCBI Taxonomy" id="2078"/>
    <lineage>
        <taxon>Bacteria</taxon>
        <taxon>Bacillati</taxon>
        <taxon>Bacillota</taxon>
        <taxon>Bacilli</taxon>
        <taxon>Bacillales</taxon>
        <taxon>Sporolactobacillaceae</taxon>
        <taxon>Sporolactobacillus</taxon>
    </lineage>
</organism>
<dbReference type="Proteomes" id="UP000319716">
    <property type="component" value="Unassembled WGS sequence"/>
</dbReference>
<sequence length="38" mass="4107">MVHARFAQVTNEHSLSALFERAAYKSVPLSAPQVCSCG</sequence>
<protein>
    <submittedName>
        <fullName evidence="1">Uncharacterized protein</fullName>
    </submittedName>
</protein>
<dbReference type="AlphaFoldDB" id="A0A4Y1Z9L1"/>
<accession>A0A4Y1Z9L1</accession>
<gene>
    <name evidence="1" type="ORF">NBRC111894_1250</name>
</gene>
<name>A0A4Y1Z9L1_9BACL</name>
<evidence type="ECO:0000313" key="1">
    <source>
        <dbReference type="EMBL" id="GAY75696.1"/>
    </source>
</evidence>
<evidence type="ECO:0000313" key="2">
    <source>
        <dbReference type="Proteomes" id="UP000319716"/>
    </source>
</evidence>
<proteinExistence type="predicted"/>
<comment type="caution">
    <text evidence="1">The sequence shown here is derived from an EMBL/GenBank/DDBJ whole genome shotgun (WGS) entry which is preliminary data.</text>
</comment>
<reference evidence="1 2" key="1">
    <citation type="submission" date="2017-11" db="EMBL/GenBank/DDBJ databases">
        <title>Draft Genome Sequence of Sporolactobacillus inulinus NBRC 111894 Isolated from Koso, a Japanese Sugar-Vegetable Fermented Beverage.</title>
        <authorList>
            <person name="Chiou T.Y."/>
            <person name="Oshima K."/>
            <person name="Suda W."/>
            <person name="Hattori M."/>
            <person name="Takahashi T."/>
        </authorList>
    </citation>
    <scope>NUCLEOTIDE SEQUENCE [LARGE SCALE GENOMIC DNA]</scope>
    <source>
        <strain evidence="1 2">NBRC111894</strain>
    </source>
</reference>
<dbReference type="EMBL" id="BEXB01000007">
    <property type="protein sequence ID" value="GAY75696.1"/>
    <property type="molecule type" value="Genomic_DNA"/>
</dbReference>